<dbReference type="Proteomes" id="UP001368318">
    <property type="component" value="Chromosome"/>
</dbReference>
<keyword evidence="1" id="KW-0732">Signal</keyword>
<name>A0AAU6P8E3_9FLAO</name>
<reference evidence="3 4" key="1">
    <citation type="submission" date="2023-10" db="EMBL/GenBank/DDBJ databases">
        <title>Culture-based analysis of two novel bacteria associated with mangrove crab gills.</title>
        <authorList>
            <person name="Yang X."/>
            <person name="Garuglieri E."/>
            <person name="Van Goethem M.W."/>
            <person name="Fusi M."/>
            <person name="Marasco R."/>
            <person name="Daffonchio D.G."/>
        </authorList>
    </citation>
    <scope>NUCLEOTIDE SEQUENCE</scope>
    <source>
        <strain evidence="3">UG2-1</strain>
        <strain evidence="2">UG2-2</strain>
        <strain evidence="4">UG2_2</strain>
    </source>
</reference>
<feature type="chain" id="PRO_5044713000" evidence="1">
    <location>
        <begin position="26"/>
        <end position="182"/>
    </location>
</feature>
<organism evidence="3">
    <name type="scientific">Mangrovimonas cancribranchiae</name>
    <dbReference type="NCBI Taxonomy" id="3080055"/>
    <lineage>
        <taxon>Bacteria</taxon>
        <taxon>Pseudomonadati</taxon>
        <taxon>Bacteroidota</taxon>
        <taxon>Flavobacteriia</taxon>
        <taxon>Flavobacteriales</taxon>
        <taxon>Flavobacteriaceae</taxon>
        <taxon>Mangrovimonas</taxon>
    </lineage>
</organism>
<accession>A0AAU6P8E3</accession>
<dbReference type="RefSeq" id="WP_338733020.1">
    <property type="nucleotide sequence ID" value="NZ_CP136924.1"/>
</dbReference>
<feature type="signal peptide" evidence="1">
    <location>
        <begin position="1"/>
        <end position="25"/>
    </location>
</feature>
<dbReference type="EMBL" id="CP136924">
    <property type="protein sequence ID" value="WXA03837.1"/>
    <property type="molecule type" value="Genomic_DNA"/>
</dbReference>
<sequence length="182" mass="20192">MKPFMLNLKQIALALLVIFSVSCSPEDGEDGAQGPAGEDGNANVIVKTIEADPGRPYLDWTAGSYLGAQANIYEINDTDITQDVLDNSLILVHFQLFEEATWYPMTFNWLESDGGDQLITFDYTLNLLTIYSAQTSGTLGASVSKVKYFIIDSSNSSTNRTQSIDYTKMSHEELINHFELED</sequence>
<gene>
    <name evidence="3" type="ORF">R3L15_02450</name>
    <name evidence="2" type="ORF">R3L16_04945</name>
</gene>
<evidence type="ECO:0000313" key="2">
    <source>
        <dbReference type="EMBL" id="WXA03837.1"/>
    </source>
</evidence>
<protein>
    <submittedName>
        <fullName evidence="3">Uncharacterized protein</fullName>
    </submittedName>
</protein>
<evidence type="ECO:0000256" key="1">
    <source>
        <dbReference type="SAM" id="SignalP"/>
    </source>
</evidence>
<proteinExistence type="predicted"/>
<dbReference type="KEGG" id="mcaa:R3L15_02450"/>
<keyword evidence="4" id="KW-1185">Reference proteome</keyword>
<dbReference type="EMBL" id="CP136925">
    <property type="protein sequence ID" value="WXA13742.1"/>
    <property type="molecule type" value="Genomic_DNA"/>
</dbReference>
<evidence type="ECO:0000313" key="4">
    <source>
        <dbReference type="Proteomes" id="UP001368318"/>
    </source>
</evidence>
<dbReference type="AlphaFoldDB" id="A0AAU6P8E3"/>
<evidence type="ECO:0000313" key="3">
    <source>
        <dbReference type="EMBL" id="WXA13742.1"/>
    </source>
</evidence>
<dbReference type="PROSITE" id="PS51257">
    <property type="entry name" value="PROKAR_LIPOPROTEIN"/>
    <property type="match status" value="1"/>
</dbReference>